<dbReference type="Pfam" id="PF04316">
    <property type="entry name" value="FlgM"/>
    <property type="match status" value="1"/>
</dbReference>
<name>A0A931LYJ2_FIMGI</name>
<keyword evidence="2" id="KW-0969">Cilium</keyword>
<accession>A0A931LYJ2</accession>
<keyword evidence="2" id="KW-0282">Flagellum</keyword>
<dbReference type="AlphaFoldDB" id="A0A931LYJ2"/>
<keyword evidence="2" id="KW-0966">Cell projection</keyword>
<sequence length="81" mass="9214">MKKILNKDPIVGQIVEIGKDLERVEADKPLIKRVTKDVENMPDREEMVAELKAKVESGEYNPTGDEIADAMIRRNIADHVR</sequence>
<evidence type="ECO:0000259" key="1">
    <source>
        <dbReference type="Pfam" id="PF04316"/>
    </source>
</evidence>
<organism evidence="2 3">
    <name type="scientific">Fimbriimonas ginsengisoli</name>
    <dbReference type="NCBI Taxonomy" id="1005039"/>
    <lineage>
        <taxon>Bacteria</taxon>
        <taxon>Bacillati</taxon>
        <taxon>Armatimonadota</taxon>
        <taxon>Fimbriimonadia</taxon>
        <taxon>Fimbriimonadales</taxon>
        <taxon>Fimbriimonadaceae</taxon>
        <taxon>Fimbriimonas</taxon>
    </lineage>
</organism>
<dbReference type="Proteomes" id="UP000727962">
    <property type="component" value="Unassembled WGS sequence"/>
</dbReference>
<evidence type="ECO:0000313" key="2">
    <source>
        <dbReference type="EMBL" id="MBI1757120.1"/>
    </source>
</evidence>
<dbReference type="SUPFAM" id="SSF101498">
    <property type="entry name" value="Anti-sigma factor FlgM"/>
    <property type="match status" value="1"/>
</dbReference>
<proteinExistence type="predicted"/>
<comment type="caution">
    <text evidence="2">The sequence shown here is derived from an EMBL/GenBank/DDBJ whole genome shotgun (WGS) entry which is preliminary data.</text>
</comment>
<dbReference type="EMBL" id="JACOSL010000052">
    <property type="protein sequence ID" value="MBI1757120.1"/>
    <property type="molecule type" value="Genomic_DNA"/>
</dbReference>
<feature type="domain" description="Anti-sigma-28 factor FlgM C-terminal" evidence="1">
    <location>
        <begin position="31"/>
        <end position="72"/>
    </location>
</feature>
<evidence type="ECO:0000313" key="3">
    <source>
        <dbReference type="Proteomes" id="UP000727962"/>
    </source>
</evidence>
<dbReference type="InterPro" id="IPR031316">
    <property type="entry name" value="FlgM_C"/>
</dbReference>
<reference evidence="2" key="1">
    <citation type="submission" date="2020-07" db="EMBL/GenBank/DDBJ databases">
        <title>Huge and variable diversity of episymbiotic CPR bacteria and DPANN archaea in groundwater ecosystems.</title>
        <authorList>
            <person name="He C.Y."/>
            <person name="Keren R."/>
            <person name="Whittaker M."/>
            <person name="Farag I.F."/>
            <person name="Doudna J."/>
            <person name="Cate J.H.D."/>
            <person name="Banfield J.F."/>
        </authorList>
    </citation>
    <scope>NUCLEOTIDE SEQUENCE</scope>
    <source>
        <strain evidence="2">NC_groundwater_17_Pr7_B-0.1um_64_12</strain>
    </source>
</reference>
<dbReference type="InterPro" id="IPR035890">
    <property type="entry name" value="Anti-sigma-28_factor_FlgM_sf"/>
</dbReference>
<protein>
    <submittedName>
        <fullName evidence="2">Flagellar biosynthesis anti-sigma factor FlgM</fullName>
    </submittedName>
</protein>
<gene>
    <name evidence="2" type="ORF">HYR64_08455</name>
</gene>
<dbReference type="Gene3D" id="6.10.140.30">
    <property type="entry name" value="Anti-sigma-28 factor FlgM"/>
    <property type="match status" value="1"/>
</dbReference>